<evidence type="ECO:0000256" key="1">
    <source>
        <dbReference type="ARBA" id="ARBA00004141"/>
    </source>
</evidence>
<name>A0A940P4V4_9ENTE</name>
<evidence type="ECO:0000256" key="3">
    <source>
        <dbReference type="ARBA" id="ARBA00022448"/>
    </source>
</evidence>
<evidence type="ECO:0000313" key="9">
    <source>
        <dbReference type="EMBL" id="MBP1041599.1"/>
    </source>
</evidence>
<evidence type="ECO:0000256" key="7">
    <source>
        <dbReference type="RuleBase" id="RU362091"/>
    </source>
</evidence>
<dbReference type="EMBL" id="JAEEGA010000006">
    <property type="protein sequence ID" value="MBP1041599.1"/>
    <property type="molecule type" value="Genomic_DNA"/>
</dbReference>
<feature type="transmembrane region" description="Helical" evidence="8">
    <location>
        <begin position="6"/>
        <end position="23"/>
    </location>
</feature>
<feature type="transmembrane region" description="Helical" evidence="8">
    <location>
        <begin position="260"/>
        <end position="281"/>
    </location>
</feature>
<dbReference type="InterPro" id="IPR050277">
    <property type="entry name" value="Sodium:Solute_Symporter"/>
</dbReference>
<evidence type="ECO:0000313" key="10">
    <source>
        <dbReference type="Proteomes" id="UP000674938"/>
    </source>
</evidence>
<gene>
    <name evidence="9" type="ORF">I6N95_11330</name>
</gene>
<keyword evidence="3" id="KW-0813">Transport</keyword>
<feature type="transmembrane region" description="Helical" evidence="8">
    <location>
        <begin position="377"/>
        <end position="399"/>
    </location>
</feature>
<dbReference type="CDD" id="cd10322">
    <property type="entry name" value="SLC5sbd"/>
    <property type="match status" value="1"/>
</dbReference>
<dbReference type="Proteomes" id="UP000674938">
    <property type="component" value="Unassembled WGS sequence"/>
</dbReference>
<dbReference type="PROSITE" id="PS50283">
    <property type="entry name" value="NA_SOLUT_SYMP_3"/>
    <property type="match status" value="1"/>
</dbReference>
<feature type="transmembrane region" description="Helical" evidence="8">
    <location>
        <begin position="116"/>
        <end position="134"/>
    </location>
</feature>
<feature type="transmembrane region" description="Helical" evidence="8">
    <location>
        <begin position="305"/>
        <end position="330"/>
    </location>
</feature>
<keyword evidence="6 8" id="KW-0472">Membrane</keyword>
<dbReference type="AlphaFoldDB" id="A0A940P4V4"/>
<evidence type="ECO:0000256" key="2">
    <source>
        <dbReference type="ARBA" id="ARBA00006434"/>
    </source>
</evidence>
<feature type="transmembrane region" description="Helical" evidence="8">
    <location>
        <begin position="146"/>
        <end position="171"/>
    </location>
</feature>
<keyword evidence="10" id="KW-1185">Reference proteome</keyword>
<sequence length="473" mass="50087">MNNTWLIVGILITFSCMVGIGIYTSRRVKNSADFTVAGRSASPVMIASTILGSCVGAGATVGTAETAFKIGIVGWWQSLGIAVGCLILGLFLAQHIYKTKTETVSQVLVKTYGPKVGPITSLFGAIAVFFSILSQTKGFIPLLQSFIPVPIVTASAICVALVLAYVLFGGIFGTSLGGMLKMIIILISLIICAIIAFSGLGGISGIKSSFDFDPWLNLFSRGVSKDIAIGLGFALGVLVTQVYIQAVLSARDAKAARDGAILSAFIGFPIGLFGVLVGFYMRQNFPSIDPAQAFPQFLILKFPPVLAGISIGGLMLAALGSNAGLTLGISTTVSRDIYKKVFRKNADDKEMLLVLRIIMVIVAVAAGIFAITKAGELIQTFIFLSFGLRTCVFLVPMLFAFYYKGRLTNEAGIAAVLVGPTVNLVWNLFKPTELDPIYAGLIGATVAFILVNEIAKRMKKEDTGVPLSATDTE</sequence>
<proteinExistence type="inferred from homology"/>
<dbReference type="RefSeq" id="WP_209527692.1">
    <property type="nucleotide sequence ID" value="NZ_JAEEGA010000006.1"/>
</dbReference>
<dbReference type="PANTHER" id="PTHR48086">
    <property type="entry name" value="SODIUM/PROLINE SYMPORTER-RELATED"/>
    <property type="match status" value="1"/>
</dbReference>
<dbReference type="InterPro" id="IPR038377">
    <property type="entry name" value="Na/Glc_symporter_sf"/>
</dbReference>
<feature type="transmembrane region" description="Helical" evidence="8">
    <location>
        <begin position="44"/>
        <end position="63"/>
    </location>
</feature>
<keyword evidence="4 8" id="KW-0812">Transmembrane</keyword>
<dbReference type="GO" id="GO:0022857">
    <property type="term" value="F:transmembrane transporter activity"/>
    <property type="evidence" value="ECO:0007669"/>
    <property type="project" value="InterPro"/>
</dbReference>
<dbReference type="PANTHER" id="PTHR48086:SF7">
    <property type="entry name" value="SODIUM-SOLUTE SYMPORTER-RELATED"/>
    <property type="match status" value="1"/>
</dbReference>
<dbReference type="Gene3D" id="1.20.1730.10">
    <property type="entry name" value="Sodium/glucose cotransporter"/>
    <property type="match status" value="1"/>
</dbReference>
<dbReference type="Pfam" id="PF00474">
    <property type="entry name" value="SSF"/>
    <property type="match status" value="1"/>
</dbReference>
<dbReference type="InterPro" id="IPR001734">
    <property type="entry name" value="Na/solute_symporter"/>
</dbReference>
<evidence type="ECO:0000256" key="6">
    <source>
        <dbReference type="ARBA" id="ARBA00023136"/>
    </source>
</evidence>
<comment type="caution">
    <text evidence="9">The sequence shown here is derived from an EMBL/GenBank/DDBJ whole genome shotgun (WGS) entry which is preliminary data.</text>
</comment>
<feature type="transmembrane region" description="Helical" evidence="8">
    <location>
        <begin position="435"/>
        <end position="451"/>
    </location>
</feature>
<feature type="transmembrane region" description="Helical" evidence="8">
    <location>
        <begin position="227"/>
        <end position="248"/>
    </location>
</feature>
<organism evidence="9 10">
    <name type="scientific">Vagococcus allomyrinae</name>
    <dbReference type="NCBI Taxonomy" id="2794353"/>
    <lineage>
        <taxon>Bacteria</taxon>
        <taxon>Bacillati</taxon>
        <taxon>Bacillota</taxon>
        <taxon>Bacilli</taxon>
        <taxon>Lactobacillales</taxon>
        <taxon>Enterococcaceae</taxon>
        <taxon>Vagococcus</taxon>
    </lineage>
</organism>
<evidence type="ECO:0000256" key="4">
    <source>
        <dbReference type="ARBA" id="ARBA00022692"/>
    </source>
</evidence>
<dbReference type="GO" id="GO:0005886">
    <property type="term" value="C:plasma membrane"/>
    <property type="evidence" value="ECO:0007669"/>
    <property type="project" value="TreeGrafter"/>
</dbReference>
<evidence type="ECO:0000256" key="5">
    <source>
        <dbReference type="ARBA" id="ARBA00022989"/>
    </source>
</evidence>
<feature type="transmembrane region" description="Helical" evidence="8">
    <location>
        <begin position="75"/>
        <end position="96"/>
    </location>
</feature>
<feature type="transmembrane region" description="Helical" evidence="8">
    <location>
        <begin position="351"/>
        <end position="371"/>
    </location>
</feature>
<feature type="transmembrane region" description="Helical" evidence="8">
    <location>
        <begin position="411"/>
        <end position="429"/>
    </location>
</feature>
<keyword evidence="5 8" id="KW-1133">Transmembrane helix</keyword>
<comment type="subcellular location">
    <subcellularLocation>
        <location evidence="1">Membrane</location>
        <topology evidence="1">Multi-pass membrane protein</topology>
    </subcellularLocation>
</comment>
<protein>
    <submittedName>
        <fullName evidence="9">Sodium:solute symporter family protein</fullName>
    </submittedName>
</protein>
<evidence type="ECO:0000256" key="8">
    <source>
        <dbReference type="SAM" id="Phobius"/>
    </source>
</evidence>
<feature type="transmembrane region" description="Helical" evidence="8">
    <location>
        <begin position="183"/>
        <end position="207"/>
    </location>
</feature>
<accession>A0A940P4V4</accession>
<reference evidence="9" key="1">
    <citation type="submission" date="2020-12" db="EMBL/GenBank/DDBJ databases">
        <title>Vagococcus allomyrinae sp. nov. and Enterococcus lavae sp. nov., isolated from the larvae of Allomyrina dichotoma.</title>
        <authorList>
            <person name="Lee S.D."/>
        </authorList>
    </citation>
    <scope>NUCLEOTIDE SEQUENCE</scope>
    <source>
        <strain evidence="9">BWB3-3</strain>
    </source>
</reference>
<comment type="similarity">
    <text evidence="2 7">Belongs to the sodium:solute symporter (SSF) (TC 2.A.21) family.</text>
</comment>